<evidence type="ECO:0000313" key="1">
    <source>
        <dbReference type="EMBL" id="KAJ7350017.1"/>
    </source>
</evidence>
<name>A0AAD7A6K8_9AGAR</name>
<evidence type="ECO:0000313" key="2">
    <source>
        <dbReference type="Proteomes" id="UP001218218"/>
    </source>
</evidence>
<comment type="caution">
    <text evidence="1">The sequence shown here is derived from an EMBL/GenBank/DDBJ whole genome shotgun (WGS) entry which is preliminary data.</text>
</comment>
<proteinExistence type="predicted"/>
<keyword evidence="2" id="KW-1185">Reference proteome</keyword>
<feature type="non-terminal residue" evidence="1">
    <location>
        <position position="172"/>
    </location>
</feature>
<feature type="non-terminal residue" evidence="1">
    <location>
        <position position="1"/>
    </location>
</feature>
<dbReference type="AlphaFoldDB" id="A0AAD7A6K8"/>
<accession>A0AAD7A6K8</accession>
<protein>
    <submittedName>
        <fullName evidence="1">Uncharacterized protein</fullName>
    </submittedName>
</protein>
<gene>
    <name evidence="1" type="ORF">DFH08DRAFT_652335</name>
</gene>
<sequence length="172" mass="19526">PSAQKVDAAISKLNNILHPSRGPNTPGYKSVEMNRVLLARLELMLSFLRLYASGGYTAWPQSADIVAKSAGKGSWLSRRIREWTINFIKDNENLPTAEYGKMNGSVLEDEDLAQELHLHLQGIGKHVTAQDIVDYMATDEMKVRLKLKKGISLATAQRWMKRMEFRWTKEPK</sequence>
<organism evidence="1 2">
    <name type="scientific">Mycena albidolilacea</name>
    <dbReference type="NCBI Taxonomy" id="1033008"/>
    <lineage>
        <taxon>Eukaryota</taxon>
        <taxon>Fungi</taxon>
        <taxon>Dikarya</taxon>
        <taxon>Basidiomycota</taxon>
        <taxon>Agaricomycotina</taxon>
        <taxon>Agaricomycetes</taxon>
        <taxon>Agaricomycetidae</taxon>
        <taxon>Agaricales</taxon>
        <taxon>Marasmiineae</taxon>
        <taxon>Mycenaceae</taxon>
        <taxon>Mycena</taxon>
    </lineage>
</organism>
<reference evidence="1" key="1">
    <citation type="submission" date="2023-03" db="EMBL/GenBank/DDBJ databases">
        <title>Massive genome expansion in bonnet fungi (Mycena s.s.) driven by repeated elements and novel gene families across ecological guilds.</title>
        <authorList>
            <consortium name="Lawrence Berkeley National Laboratory"/>
            <person name="Harder C.B."/>
            <person name="Miyauchi S."/>
            <person name="Viragh M."/>
            <person name="Kuo A."/>
            <person name="Thoen E."/>
            <person name="Andreopoulos B."/>
            <person name="Lu D."/>
            <person name="Skrede I."/>
            <person name="Drula E."/>
            <person name="Henrissat B."/>
            <person name="Morin E."/>
            <person name="Kohler A."/>
            <person name="Barry K."/>
            <person name="LaButti K."/>
            <person name="Morin E."/>
            <person name="Salamov A."/>
            <person name="Lipzen A."/>
            <person name="Mereny Z."/>
            <person name="Hegedus B."/>
            <person name="Baldrian P."/>
            <person name="Stursova M."/>
            <person name="Weitz H."/>
            <person name="Taylor A."/>
            <person name="Grigoriev I.V."/>
            <person name="Nagy L.G."/>
            <person name="Martin F."/>
            <person name="Kauserud H."/>
        </authorList>
    </citation>
    <scope>NUCLEOTIDE SEQUENCE</scope>
    <source>
        <strain evidence="1">CBHHK002</strain>
    </source>
</reference>
<dbReference type="EMBL" id="JARIHO010000015">
    <property type="protein sequence ID" value="KAJ7350017.1"/>
    <property type="molecule type" value="Genomic_DNA"/>
</dbReference>
<dbReference type="Proteomes" id="UP001218218">
    <property type="component" value="Unassembled WGS sequence"/>
</dbReference>